<feature type="compositionally biased region" description="Polar residues" evidence="1">
    <location>
        <begin position="47"/>
        <end position="57"/>
    </location>
</feature>
<gene>
    <name evidence="3" type="ORF">DPMN_119998</name>
</gene>
<keyword evidence="4" id="KW-1185">Reference proteome</keyword>
<reference evidence="3" key="2">
    <citation type="submission" date="2020-11" db="EMBL/GenBank/DDBJ databases">
        <authorList>
            <person name="McCartney M.A."/>
            <person name="Auch B."/>
            <person name="Kono T."/>
            <person name="Mallez S."/>
            <person name="Becker A."/>
            <person name="Gohl D.M."/>
            <person name="Silverstein K.A.T."/>
            <person name="Koren S."/>
            <person name="Bechman K.B."/>
            <person name="Herman A."/>
            <person name="Abrahante J.E."/>
            <person name="Garbe J."/>
        </authorList>
    </citation>
    <scope>NUCLEOTIDE SEQUENCE</scope>
    <source>
        <strain evidence="3">Duluth1</strain>
        <tissue evidence="3">Whole animal</tissue>
    </source>
</reference>
<comment type="caution">
    <text evidence="3">The sequence shown here is derived from an EMBL/GenBank/DDBJ whole genome shotgun (WGS) entry which is preliminary data.</text>
</comment>
<organism evidence="3 4">
    <name type="scientific">Dreissena polymorpha</name>
    <name type="common">Zebra mussel</name>
    <name type="synonym">Mytilus polymorpha</name>
    <dbReference type="NCBI Taxonomy" id="45954"/>
    <lineage>
        <taxon>Eukaryota</taxon>
        <taxon>Metazoa</taxon>
        <taxon>Spiralia</taxon>
        <taxon>Lophotrochozoa</taxon>
        <taxon>Mollusca</taxon>
        <taxon>Bivalvia</taxon>
        <taxon>Autobranchia</taxon>
        <taxon>Heteroconchia</taxon>
        <taxon>Euheterodonta</taxon>
        <taxon>Imparidentia</taxon>
        <taxon>Neoheterodontei</taxon>
        <taxon>Myida</taxon>
        <taxon>Dreissenoidea</taxon>
        <taxon>Dreissenidae</taxon>
        <taxon>Dreissena</taxon>
    </lineage>
</organism>
<dbReference type="Proteomes" id="UP000828390">
    <property type="component" value="Unassembled WGS sequence"/>
</dbReference>
<accession>A0A9D4JN91</accession>
<dbReference type="EMBL" id="JAIWYP010000005">
    <property type="protein sequence ID" value="KAH3818390.1"/>
    <property type="molecule type" value="Genomic_DNA"/>
</dbReference>
<protein>
    <recommendedName>
        <fullName evidence="5">Secreted protein</fullName>
    </recommendedName>
</protein>
<name>A0A9D4JN91_DREPO</name>
<evidence type="ECO:0008006" key="5">
    <source>
        <dbReference type="Google" id="ProtNLM"/>
    </source>
</evidence>
<evidence type="ECO:0000313" key="4">
    <source>
        <dbReference type="Proteomes" id="UP000828390"/>
    </source>
</evidence>
<evidence type="ECO:0000256" key="2">
    <source>
        <dbReference type="SAM" id="SignalP"/>
    </source>
</evidence>
<dbReference type="AlphaFoldDB" id="A0A9D4JN91"/>
<sequence length="107" mass="12198">MLKRFVIVLCALHSCWCKSINHPGVASIAQPDQPNTESNEDKGKNIKMQTPDTTQPINNIRTADVDFIKAQAEAIRRAAAMNPHLYEHHRAEDKYKRQWNTETNGDL</sequence>
<feature type="region of interest" description="Disordered" evidence="1">
    <location>
        <begin position="26"/>
        <end position="57"/>
    </location>
</feature>
<keyword evidence="2" id="KW-0732">Signal</keyword>
<feature type="chain" id="PRO_5039722018" description="Secreted protein" evidence="2">
    <location>
        <begin position="18"/>
        <end position="107"/>
    </location>
</feature>
<evidence type="ECO:0000256" key="1">
    <source>
        <dbReference type="SAM" id="MobiDB-lite"/>
    </source>
</evidence>
<evidence type="ECO:0000313" key="3">
    <source>
        <dbReference type="EMBL" id="KAH3818390.1"/>
    </source>
</evidence>
<feature type="signal peptide" evidence="2">
    <location>
        <begin position="1"/>
        <end position="17"/>
    </location>
</feature>
<reference evidence="3" key="1">
    <citation type="journal article" date="2019" name="bioRxiv">
        <title>The Genome of the Zebra Mussel, Dreissena polymorpha: A Resource for Invasive Species Research.</title>
        <authorList>
            <person name="McCartney M.A."/>
            <person name="Auch B."/>
            <person name="Kono T."/>
            <person name="Mallez S."/>
            <person name="Zhang Y."/>
            <person name="Obille A."/>
            <person name="Becker A."/>
            <person name="Abrahante J.E."/>
            <person name="Garbe J."/>
            <person name="Badalamenti J.P."/>
            <person name="Herman A."/>
            <person name="Mangelson H."/>
            <person name="Liachko I."/>
            <person name="Sullivan S."/>
            <person name="Sone E.D."/>
            <person name="Koren S."/>
            <person name="Silverstein K.A.T."/>
            <person name="Beckman K.B."/>
            <person name="Gohl D.M."/>
        </authorList>
    </citation>
    <scope>NUCLEOTIDE SEQUENCE</scope>
    <source>
        <strain evidence="3">Duluth1</strain>
        <tissue evidence="3">Whole animal</tissue>
    </source>
</reference>
<proteinExistence type="predicted"/>